<dbReference type="Gene3D" id="3.90.320.10">
    <property type="match status" value="1"/>
</dbReference>
<keyword evidence="12 13" id="KW-0464">Manganese</keyword>
<keyword evidence="7 13" id="KW-0378">Hydrolase</keyword>
<keyword evidence="5 13" id="KW-0540">Nuclease</keyword>
<evidence type="ECO:0000256" key="11">
    <source>
        <dbReference type="ARBA" id="ARBA00023118"/>
    </source>
</evidence>
<sequence>MGHGGAVEYLPLSKVNTVVYCPRRFYLEYVLGEAHANHHLIEGHYLHERAYTEPGEESGLWVWSDRLGLLGVVDRLEWRRGEACPVEYKLGRAKEEAYLSDAVQLAAQALCLRESRGIEARRGFVYYHKSHTRREVVFTLELFRAVEAAVVRMRALLRSPRPPRVEVPPSKCEGCSVRGACQPELWRKGVAGWA</sequence>
<dbReference type="GO" id="GO:0046872">
    <property type="term" value="F:metal ion binding"/>
    <property type="evidence" value="ECO:0007669"/>
    <property type="project" value="UniProtKB-KW"/>
</dbReference>
<dbReference type="InterPro" id="IPR022765">
    <property type="entry name" value="Dna2/Cas4_DUF83"/>
</dbReference>
<keyword evidence="6 13" id="KW-0479">Metal-binding</keyword>
<evidence type="ECO:0000256" key="1">
    <source>
        <dbReference type="ARBA" id="ARBA00001966"/>
    </source>
</evidence>
<dbReference type="Pfam" id="PF01930">
    <property type="entry name" value="Cas_Cas4"/>
    <property type="match status" value="1"/>
</dbReference>
<evidence type="ECO:0000256" key="10">
    <source>
        <dbReference type="ARBA" id="ARBA00023014"/>
    </source>
</evidence>
<evidence type="ECO:0000256" key="2">
    <source>
        <dbReference type="ARBA" id="ARBA00009189"/>
    </source>
</evidence>
<dbReference type="PANTHER" id="PTHR36531">
    <property type="entry name" value="CRISPR-ASSOCIATED EXONUCLEASE CAS4"/>
    <property type="match status" value="1"/>
</dbReference>
<dbReference type="InterPro" id="IPR013343">
    <property type="entry name" value="CRISPR-assoc_prot_Cas4"/>
</dbReference>
<dbReference type="GO" id="GO:0004519">
    <property type="term" value="F:endonuclease activity"/>
    <property type="evidence" value="ECO:0007669"/>
    <property type="project" value="UniProtKB-KW"/>
</dbReference>
<reference evidence="15 16" key="1">
    <citation type="submission" date="2018-10" db="EMBL/GenBank/DDBJ databases">
        <authorList>
            <person name="Peiro R."/>
            <person name="Begona"/>
            <person name="Cbmso G."/>
            <person name="Lopez M."/>
            <person name="Gonzalez S."/>
            <person name="Sacristan E."/>
            <person name="Castillo E."/>
        </authorList>
    </citation>
    <scope>NUCLEOTIDE SEQUENCE [LARGE SCALE GENOMIC DNA]</scope>
    <source>
        <strain evidence="15">TTHNAR1</strain>
        <plasmid evidence="16">4</plasmid>
    </source>
</reference>
<dbReference type="EC" id="3.1.12.1" evidence="3 13"/>
<comment type="cofactor">
    <cofactor evidence="13">
        <name>iron-sulfur cluster</name>
        <dbReference type="ChEBI" id="CHEBI:30408"/>
    </cofactor>
</comment>
<comment type="similarity">
    <text evidence="2 13">Belongs to the CRISPR-associated exonuclease Cas4 family.</text>
</comment>
<dbReference type="EMBL" id="LR027520">
    <property type="protein sequence ID" value="VCU54954.1"/>
    <property type="molecule type" value="Genomic_DNA"/>
</dbReference>
<evidence type="ECO:0000256" key="6">
    <source>
        <dbReference type="ARBA" id="ARBA00022723"/>
    </source>
</evidence>
<name>A0A3P4AWU7_THETH</name>
<keyword evidence="8 13" id="KW-0269">Exonuclease</keyword>
<evidence type="ECO:0000256" key="12">
    <source>
        <dbReference type="ARBA" id="ARBA00023211"/>
    </source>
</evidence>
<evidence type="ECO:0000256" key="4">
    <source>
        <dbReference type="ARBA" id="ARBA00020049"/>
    </source>
</evidence>
<dbReference type="AlphaFoldDB" id="A0A3P4AWU7"/>
<evidence type="ECO:0000256" key="9">
    <source>
        <dbReference type="ARBA" id="ARBA00023004"/>
    </source>
</evidence>
<keyword evidence="15" id="KW-0614">Plasmid</keyword>
<keyword evidence="15" id="KW-0255">Endonuclease</keyword>
<feature type="domain" description="DUF83" evidence="14">
    <location>
        <begin position="13"/>
        <end position="182"/>
    </location>
</feature>
<proteinExistence type="inferred from homology"/>
<evidence type="ECO:0000259" key="14">
    <source>
        <dbReference type="Pfam" id="PF01930"/>
    </source>
</evidence>
<protein>
    <recommendedName>
        <fullName evidence="4 13">CRISPR-associated exonuclease Cas4</fullName>
        <ecNumber evidence="3 13">3.1.12.1</ecNumber>
    </recommendedName>
</protein>
<evidence type="ECO:0000256" key="3">
    <source>
        <dbReference type="ARBA" id="ARBA00012768"/>
    </source>
</evidence>
<dbReference type="InterPro" id="IPR011604">
    <property type="entry name" value="PDDEXK-like_dom_sf"/>
</dbReference>
<dbReference type="NCBIfam" id="TIGR00372">
    <property type="entry name" value="cas4"/>
    <property type="match status" value="1"/>
</dbReference>
<dbReference type="Proteomes" id="UP000279841">
    <property type="component" value="Plasmid 4"/>
</dbReference>
<comment type="cofactor">
    <cofactor evidence="1">
        <name>[4Fe-4S] cluster</name>
        <dbReference type="ChEBI" id="CHEBI:49883"/>
    </cofactor>
</comment>
<comment type="function">
    <text evidence="13">CRISPR (clustered regularly interspaced short palindromic repeat) is an adaptive immune system that provides protection against mobile genetic elements (viruses, transposable elements and conjugative plasmids). CRISPR clusters contain sequences complementary to antecedent mobile elements and target invading nucleic acids. CRISPR clusters are transcribed and processed into CRISPR RNA (crRNA).</text>
</comment>
<organism evidence="15 16">
    <name type="scientific">Thermus thermophilus</name>
    <dbReference type="NCBI Taxonomy" id="274"/>
    <lineage>
        <taxon>Bacteria</taxon>
        <taxon>Thermotogati</taxon>
        <taxon>Deinococcota</taxon>
        <taxon>Deinococci</taxon>
        <taxon>Thermales</taxon>
        <taxon>Thermaceae</taxon>
        <taxon>Thermus</taxon>
    </lineage>
</organism>
<dbReference type="InterPro" id="IPR051827">
    <property type="entry name" value="Cas4_exonuclease"/>
</dbReference>
<gene>
    <name evidence="15" type="primary">cas4-cas1</name>
    <name evidence="15" type="ORF">TTHNP4_00404</name>
</gene>
<geneLocation type="plasmid" evidence="15 16">
    <name>4</name>
</geneLocation>
<dbReference type="GO" id="GO:0051536">
    <property type="term" value="F:iron-sulfur cluster binding"/>
    <property type="evidence" value="ECO:0007669"/>
    <property type="project" value="UniProtKB-KW"/>
</dbReference>
<evidence type="ECO:0000313" key="15">
    <source>
        <dbReference type="EMBL" id="VCU54954.1"/>
    </source>
</evidence>
<evidence type="ECO:0000256" key="7">
    <source>
        <dbReference type="ARBA" id="ARBA00022801"/>
    </source>
</evidence>
<accession>A0A3P4AWU7</accession>
<dbReference type="PANTHER" id="PTHR36531:SF6">
    <property type="entry name" value="DNA REPLICATION ATP-DEPENDENT HELICASE_NUCLEASE DNA2"/>
    <property type="match status" value="1"/>
</dbReference>
<keyword evidence="10 13" id="KW-0411">Iron-sulfur</keyword>
<dbReference type="GO" id="GO:0004527">
    <property type="term" value="F:exonuclease activity"/>
    <property type="evidence" value="ECO:0007669"/>
    <property type="project" value="UniProtKB-KW"/>
</dbReference>
<evidence type="ECO:0000256" key="8">
    <source>
        <dbReference type="ARBA" id="ARBA00022839"/>
    </source>
</evidence>
<keyword evidence="9 13" id="KW-0408">Iron</keyword>
<dbReference type="GO" id="GO:0051607">
    <property type="term" value="P:defense response to virus"/>
    <property type="evidence" value="ECO:0007669"/>
    <property type="project" value="UniProtKB-KW"/>
</dbReference>
<comment type="cofactor">
    <cofactor evidence="13">
        <name>Mg(2+)</name>
        <dbReference type="ChEBI" id="CHEBI:18420"/>
    </cofactor>
    <cofactor evidence="13">
        <name>Mn(2+)</name>
        <dbReference type="ChEBI" id="CHEBI:29035"/>
    </cofactor>
    <text evidence="13">Mg(2+) or Mn(2+) required for ssDNA cleavage activity.</text>
</comment>
<keyword evidence="11 13" id="KW-0051">Antiviral defense</keyword>
<evidence type="ECO:0000313" key="16">
    <source>
        <dbReference type="Proteomes" id="UP000279841"/>
    </source>
</evidence>
<evidence type="ECO:0000256" key="13">
    <source>
        <dbReference type="RuleBase" id="RU365022"/>
    </source>
</evidence>
<evidence type="ECO:0000256" key="5">
    <source>
        <dbReference type="ARBA" id="ARBA00022722"/>
    </source>
</evidence>